<gene>
    <name evidence="1" type="ORF">KIN20_031928</name>
</gene>
<dbReference type="AlphaFoldDB" id="A0AAD5R656"/>
<evidence type="ECO:0000313" key="1">
    <source>
        <dbReference type="EMBL" id="KAJ1370239.1"/>
    </source>
</evidence>
<comment type="caution">
    <text evidence="1">The sequence shown here is derived from an EMBL/GenBank/DDBJ whole genome shotgun (WGS) entry which is preliminary data.</text>
</comment>
<sequence length="63" mass="7207">MGGFPFKEHENDDQEIGILDDKQTINADVYGEHTKKKYEKIVRTNSVTSVTLDFTVQSRIATF</sequence>
<name>A0AAD5R656_PARTN</name>
<evidence type="ECO:0000313" key="2">
    <source>
        <dbReference type="Proteomes" id="UP001196413"/>
    </source>
</evidence>
<accession>A0AAD5R656</accession>
<organism evidence="1 2">
    <name type="scientific">Parelaphostrongylus tenuis</name>
    <name type="common">Meningeal worm</name>
    <dbReference type="NCBI Taxonomy" id="148309"/>
    <lineage>
        <taxon>Eukaryota</taxon>
        <taxon>Metazoa</taxon>
        <taxon>Ecdysozoa</taxon>
        <taxon>Nematoda</taxon>
        <taxon>Chromadorea</taxon>
        <taxon>Rhabditida</taxon>
        <taxon>Rhabditina</taxon>
        <taxon>Rhabditomorpha</taxon>
        <taxon>Strongyloidea</taxon>
        <taxon>Metastrongylidae</taxon>
        <taxon>Parelaphostrongylus</taxon>
    </lineage>
</organism>
<proteinExistence type="predicted"/>
<keyword evidence="2" id="KW-1185">Reference proteome</keyword>
<dbReference type="EMBL" id="JAHQIW010006757">
    <property type="protein sequence ID" value="KAJ1370239.1"/>
    <property type="molecule type" value="Genomic_DNA"/>
</dbReference>
<protein>
    <submittedName>
        <fullName evidence="1">Uncharacterized protein</fullName>
    </submittedName>
</protein>
<dbReference type="Proteomes" id="UP001196413">
    <property type="component" value="Unassembled WGS sequence"/>
</dbReference>
<reference evidence="1" key="1">
    <citation type="submission" date="2021-06" db="EMBL/GenBank/DDBJ databases">
        <title>Parelaphostrongylus tenuis whole genome reference sequence.</title>
        <authorList>
            <person name="Garwood T.J."/>
            <person name="Larsen P.A."/>
            <person name="Fountain-Jones N.M."/>
            <person name="Garbe J.R."/>
            <person name="Macchietto M.G."/>
            <person name="Kania S.A."/>
            <person name="Gerhold R.W."/>
            <person name="Richards J.E."/>
            <person name="Wolf T.M."/>
        </authorList>
    </citation>
    <scope>NUCLEOTIDE SEQUENCE</scope>
    <source>
        <strain evidence="1">MNPRO001-30</strain>
        <tissue evidence="1">Meninges</tissue>
    </source>
</reference>